<name>A0A0A1UR65_9HYPO</name>
<dbReference type="CDD" id="cd00609">
    <property type="entry name" value="AAT_like"/>
    <property type="match status" value="1"/>
</dbReference>
<gene>
    <name evidence="4" type="ORF">X797_009151</name>
</gene>
<evidence type="ECO:0000256" key="1">
    <source>
        <dbReference type="ARBA" id="ARBA00007441"/>
    </source>
</evidence>
<dbReference type="InterPro" id="IPR015424">
    <property type="entry name" value="PyrdxlP-dep_Trfase"/>
</dbReference>
<feature type="domain" description="Aminotransferase class I/classII large" evidence="3">
    <location>
        <begin position="63"/>
        <end position="417"/>
    </location>
</feature>
<accession>A0A0A1UR65</accession>
<dbReference type="GO" id="GO:0030170">
    <property type="term" value="F:pyridoxal phosphate binding"/>
    <property type="evidence" value="ECO:0007669"/>
    <property type="project" value="InterPro"/>
</dbReference>
<dbReference type="HOGENOM" id="CLU_017584_1_2_1"/>
<dbReference type="EMBL" id="JELW01000033">
    <property type="protein sequence ID" value="EXU97767.1"/>
    <property type="molecule type" value="Genomic_DNA"/>
</dbReference>
<dbReference type="Pfam" id="PF00155">
    <property type="entry name" value="Aminotran_1_2"/>
    <property type="match status" value="1"/>
</dbReference>
<dbReference type="PROSITE" id="PS00105">
    <property type="entry name" value="AA_TRANSFER_CLASS_1"/>
    <property type="match status" value="1"/>
</dbReference>
<dbReference type="Proteomes" id="UP000030151">
    <property type="component" value="Unassembled WGS sequence"/>
</dbReference>
<dbReference type="Gene3D" id="3.40.640.10">
    <property type="entry name" value="Type I PLP-dependent aspartate aminotransferase-like (Major domain)"/>
    <property type="match status" value="1"/>
</dbReference>
<dbReference type="InterPro" id="IPR050478">
    <property type="entry name" value="Ethylene_sulfur-biosynth"/>
</dbReference>
<dbReference type="GO" id="GO:0006520">
    <property type="term" value="P:amino acid metabolic process"/>
    <property type="evidence" value="ECO:0007669"/>
    <property type="project" value="TreeGrafter"/>
</dbReference>
<dbReference type="InterPro" id="IPR004839">
    <property type="entry name" value="Aminotransferase_I/II_large"/>
</dbReference>
<keyword evidence="2" id="KW-0663">Pyridoxal phosphate</keyword>
<dbReference type="InterPro" id="IPR015422">
    <property type="entry name" value="PyrdxlP-dep_Trfase_small"/>
</dbReference>
<dbReference type="InterPro" id="IPR004838">
    <property type="entry name" value="NHTrfase_class1_PyrdxlP-BS"/>
</dbReference>
<evidence type="ECO:0000259" key="3">
    <source>
        <dbReference type="Pfam" id="PF00155"/>
    </source>
</evidence>
<organism evidence="4 5">
    <name type="scientific">Metarhizium robertsii</name>
    <dbReference type="NCBI Taxonomy" id="568076"/>
    <lineage>
        <taxon>Eukaryota</taxon>
        <taxon>Fungi</taxon>
        <taxon>Dikarya</taxon>
        <taxon>Ascomycota</taxon>
        <taxon>Pezizomycotina</taxon>
        <taxon>Sordariomycetes</taxon>
        <taxon>Hypocreomycetidae</taxon>
        <taxon>Hypocreales</taxon>
        <taxon>Clavicipitaceae</taxon>
        <taxon>Metarhizium</taxon>
    </lineage>
</organism>
<evidence type="ECO:0000256" key="2">
    <source>
        <dbReference type="ARBA" id="ARBA00022898"/>
    </source>
</evidence>
<dbReference type="eggNOG" id="KOG0256">
    <property type="taxonomic scope" value="Eukaryota"/>
</dbReference>
<dbReference type="GO" id="GO:0008483">
    <property type="term" value="F:transaminase activity"/>
    <property type="evidence" value="ECO:0007669"/>
    <property type="project" value="TreeGrafter"/>
</dbReference>
<dbReference type="Gene3D" id="3.90.1150.10">
    <property type="entry name" value="Aspartate Aminotransferase, domain 1"/>
    <property type="match status" value="1"/>
</dbReference>
<comment type="similarity">
    <text evidence="1">Belongs to the class-I pyridoxal-phosphate-dependent aminotransferase family.</text>
</comment>
<evidence type="ECO:0000313" key="5">
    <source>
        <dbReference type="Proteomes" id="UP000030151"/>
    </source>
</evidence>
<dbReference type="PANTHER" id="PTHR43795">
    <property type="entry name" value="BIFUNCTIONAL ASPARTATE AMINOTRANSFERASE AND GLUTAMATE/ASPARTATE-PREPHENATE AMINOTRANSFERASE-RELATED"/>
    <property type="match status" value="1"/>
</dbReference>
<proteinExistence type="inferred from homology"/>
<dbReference type="InterPro" id="IPR015421">
    <property type="entry name" value="PyrdxlP-dep_Trfase_major"/>
</dbReference>
<dbReference type="PANTHER" id="PTHR43795:SF63">
    <property type="entry name" value="PUTATIVE (AFU_ORTHOLOGUE AFUA_4G00630)-RELATED"/>
    <property type="match status" value="1"/>
</dbReference>
<reference evidence="4 5" key="1">
    <citation type="submission" date="2014-02" db="EMBL/GenBank/DDBJ databases">
        <title>The genome sequence of the entomopathogenic fungus Metarhizium robertsii ARSEF 2575.</title>
        <authorList>
            <person name="Giuliano Garisto Donzelli B."/>
            <person name="Roe B.A."/>
            <person name="Macmil S.L."/>
            <person name="Krasnoff S.B."/>
            <person name="Gibson D.M."/>
        </authorList>
    </citation>
    <scope>NUCLEOTIDE SEQUENCE [LARGE SCALE GENOMIC DNA]</scope>
    <source>
        <strain evidence="4 5">ARSEF 2575</strain>
    </source>
</reference>
<dbReference type="OrthoDB" id="7042322at2759"/>
<protein>
    <submittedName>
        <fullName evidence="4">1-aminocyclopropane-1-carboxylate synthase</fullName>
    </submittedName>
</protein>
<sequence>MALSTRAQDLSKPDPKFFFWEVLQNIWDPQNNPNGFVSLGVAENVLMHDMLSEHMHRNMALPNEDFTYGDGKKRLKSALARFLTRYFHPVVTVEPSHLTISNGCSSALEHTAWAFGNPGDVFLLGKPYYGTFVPDVTLRMGTQLAMVDFDDADPLGEDGVPKYEDAIRDAQAKGKRVAGLILAHPHNPLGRSYPRKVLLALMRLCQKHQVHLICDEIYALSTFTNTVDQGVEIAPFESVLSINTAGVIDPALVHVIWGISKDFGANGLRLGAIISQNNPGLHRALVPPSLYSSSSSISDHVVANILEDDAWIDGYILQNRMKLAESYEHVVQWARSNGIEYAAGVNAAFFLWVDLGSASRERHTDDGRGIDQAVNDALLRQRVFLASGLQFGSERPGWFRIVFTQRRDHLDEGLRRIIAAMNEVQTDGRTQ</sequence>
<dbReference type="AlphaFoldDB" id="A0A0A1UR65"/>
<dbReference type="PRINTS" id="PR00753">
    <property type="entry name" value="ACCSYNTHASE"/>
</dbReference>
<comment type="caution">
    <text evidence="4">The sequence shown here is derived from an EMBL/GenBank/DDBJ whole genome shotgun (WGS) entry which is preliminary data.</text>
</comment>
<evidence type="ECO:0000313" key="4">
    <source>
        <dbReference type="EMBL" id="EXU97767.1"/>
    </source>
</evidence>
<dbReference type="SUPFAM" id="SSF53383">
    <property type="entry name" value="PLP-dependent transferases"/>
    <property type="match status" value="1"/>
</dbReference>